<protein>
    <submittedName>
        <fullName evidence="2">Transmembrane domain-containing protein</fullName>
    </submittedName>
</protein>
<evidence type="ECO:0000313" key="3">
    <source>
        <dbReference type="Proteomes" id="UP001071777"/>
    </source>
</evidence>
<organism evidence="2 3">
    <name type="scientific">Cryptosporidium canis</name>
    <dbReference type="NCBI Taxonomy" id="195482"/>
    <lineage>
        <taxon>Eukaryota</taxon>
        <taxon>Sar</taxon>
        <taxon>Alveolata</taxon>
        <taxon>Apicomplexa</taxon>
        <taxon>Conoidasida</taxon>
        <taxon>Coccidia</taxon>
        <taxon>Eucoccidiorida</taxon>
        <taxon>Eimeriorina</taxon>
        <taxon>Cryptosporidiidae</taxon>
        <taxon>Cryptosporidium</taxon>
    </lineage>
</organism>
<evidence type="ECO:0000313" key="2">
    <source>
        <dbReference type="EMBL" id="KAJ1608957.1"/>
    </source>
</evidence>
<dbReference type="Proteomes" id="UP001071777">
    <property type="component" value="Unassembled WGS sequence"/>
</dbReference>
<keyword evidence="3" id="KW-1185">Reference proteome</keyword>
<comment type="caution">
    <text evidence="2">The sequence shown here is derived from an EMBL/GenBank/DDBJ whole genome shotgun (WGS) entry which is preliminary data.</text>
</comment>
<name>A0ABQ8P5G7_9CRYT</name>
<reference evidence="2" key="1">
    <citation type="submission" date="2022-10" db="EMBL/GenBank/DDBJ databases">
        <title>Adaptive evolution leads to modifications in subtelomeric GC content in a zoonotic Cryptosporidium species.</title>
        <authorList>
            <person name="Li J."/>
            <person name="Feng Y."/>
            <person name="Xiao L."/>
        </authorList>
    </citation>
    <scope>NUCLEOTIDE SEQUENCE</scope>
    <source>
        <strain evidence="2">25894</strain>
    </source>
</reference>
<accession>A0ABQ8P5G7</accession>
<keyword evidence="1 2" id="KW-0812">Transmembrane</keyword>
<proteinExistence type="predicted"/>
<dbReference type="EMBL" id="JAPCXB010000089">
    <property type="protein sequence ID" value="KAJ1608957.1"/>
    <property type="molecule type" value="Genomic_DNA"/>
</dbReference>
<keyword evidence="1" id="KW-1133">Transmembrane helix</keyword>
<keyword evidence="1" id="KW-0472">Membrane</keyword>
<gene>
    <name evidence="2" type="ORF">OJ252_2344</name>
</gene>
<feature type="transmembrane region" description="Helical" evidence="1">
    <location>
        <begin position="175"/>
        <end position="192"/>
    </location>
</feature>
<evidence type="ECO:0000256" key="1">
    <source>
        <dbReference type="SAM" id="Phobius"/>
    </source>
</evidence>
<sequence>MLISQSGTKSIFPLIEVLIEKNHAKYSLSSVRIDSVVHNFRGIPIDVLFDAVKSIGGNIVDESLKCYNGSFKSDINGTLCLLGKDMVIVEYNFLPKITLSRYFFIYDSTYVIICNGCYRNTYTGKLNTFDMVLHLKSQNLGRYYRNEEYSKVALIYRSSCKIVLGGDTKSSHPVLYDYGIFFILYSFFIYIIKLMMTFKIYVGSIFFYDLDIEKLFIECFLSNLDTSQKN</sequence>